<dbReference type="PIRSF" id="PIRSF002741">
    <property type="entry name" value="MppA"/>
    <property type="match status" value="1"/>
</dbReference>
<dbReference type="Gene3D" id="3.90.76.10">
    <property type="entry name" value="Dipeptide-binding Protein, Domain 1"/>
    <property type="match status" value="1"/>
</dbReference>
<evidence type="ECO:0000313" key="5">
    <source>
        <dbReference type="Proteomes" id="UP000317484"/>
    </source>
</evidence>
<gene>
    <name evidence="4" type="ORF">SAMN06273567_10182</name>
</gene>
<sequence>MRIRMLAVAMAAALVTAACGSDGGSTAGGEASASAGPADENAVLRFSFGTPAGSNYDPATTTNQFVNVYLYPVYDRLVDVTPEGELQPMLAESWEFTDDDRTLRLTLREGVVFHDGTPFDAEAVKANIDRAKSLPNSSLKADLAAVTEAVVVDERTVDLRLGAPAGSLPALLADRAGMMVSPAAFANPDLDLQPVGTGPYRVTEHQPGVVIRYERSADYWDPDVQTLGGLEIQMQLDPEVRLRSVSGGQADATQLNPDQVEAAEGPGVTVESAPSLGSFTLFLNKSGPALSDQRVREAISLAIDRQGISDALQAGRCTPSTQLFPEDYWAHNPDIAAPEYDPDRARELLAEAGQEDLALNAVVINVPFYTAQLEAIQAQLAEVGIDLTVTSLEPTELLSRFVGGEADMYFSNWPGATDPAKTVATLLSPQGTLNPGGYSNPEIDRLAVEGLSATTQEDRAPSYQELSEVMVEDATQIVVCNATNTFVHTEQVSGLESTLTGLFDFRGVTVSA</sequence>
<reference evidence="4 5" key="1">
    <citation type="submission" date="2017-05" db="EMBL/GenBank/DDBJ databases">
        <authorList>
            <person name="Varghese N."/>
            <person name="Submissions S."/>
        </authorList>
    </citation>
    <scope>NUCLEOTIDE SEQUENCE [LARGE SCALE GENOMIC DNA]</scope>
    <source>
        <strain evidence="4 5">DSM 46834</strain>
    </source>
</reference>
<dbReference type="PROSITE" id="PS51257">
    <property type="entry name" value="PROKAR_LIPOPROTEIN"/>
    <property type="match status" value="1"/>
</dbReference>
<dbReference type="InterPro" id="IPR000914">
    <property type="entry name" value="SBP_5_dom"/>
</dbReference>
<dbReference type="GO" id="GO:0015833">
    <property type="term" value="P:peptide transport"/>
    <property type="evidence" value="ECO:0007669"/>
    <property type="project" value="TreeGrafter"/>
</dbReference>
<proteinExistence type="predicted"/>
<dbReference type="InterPro" id="IPR030678">
    <property type="entry name" value="Peptide/Ni-bd"/>
</dbReference>
<organism evidence="4 5">
    <name type="scientific">Geodermatophilus aquaeductus</name>
    <dbReference type="NCBI Taxonomy" id="1564161"/>
    <lineage>
        <taxon>Bacteria</taxon>
        <taxon>Bacillati</taxon>
        <taxon>Actinomycetota</taxon>
        <taxon>Actinomycetes</taxon>
        <taxon>Geodermatophilales</taxon>
        <taxon>Geodermatophilaceae</taxon>
        <taxon>Geodermatophilus</taxon>
    </lineage>
</organism>
<keyword evidence="1 2" id="KW-0732">Signal</keyword>
<dbReference type="Proteomes" id="UP000317484">
    <property type="component" value="Unassembled WGS sequence"/>
</dbReference>
<dbReference type="AlphaFoldDB" id="A0A521AFG4"/>
<dbReference type="EMBL" id="FXTJ01000001">
    <property type="protein sequence ID" value="SMO33526.1"/>
    <property type="molecule type" value="Genomic_DNA"/>
</dbReference>
<evidence type="ECO:0000256" key="2">
    <source>
        <dbReference type="SAM" id="SignalP"/>
    </source>
</evidence>
<accession>A0A521AFG4</accession>
<dbReference type="PANTHER" id="PTHR30290">
    <property type="entry name" value="PERIPLASMIC BINDING COMPONENT OF ABC TRANSPORTER"/>
    <property type="match status" value="1"/>
</dbReference>
<dbReference type="Gene3D" id="3.40.190.10">
    <property type="entry name" value="Periplasmic binding protein-like II"/>
    <property type="match status" value="1"/>
</dbReference>
<dbReference type="GO" id="GO:0042597">
    <property type="term" value="C:periplasmic space"/>
    <property type="evidence" value="ECO:0007669"/>
    <property type="project" value="UniProtKB-ARBA"/>
</dbReference>
<name>A0A521AFG4_9ACTN</name>
<dbReference type="GO" id="GO:0043190">
    <property type="term" value="C:ATP-binding cassette (ABC) transporter complex"/>
    <property type="evidence" value="ECO:0007669"/>
    <property type="project" value="InterPro"/>
</dbReference>
<dbReference type="SUPFAM" id="SSF53850">
    <property type="entry name" value="Periplasmic binding protein-like II"/>
    <property type="match status" value="1"/>
</dbReference>
<feature type="signal peptide" evidence="2">
    <location>
        <begin position="1"/>
        <end position="20"/>
    </location>
</feature>
<evidence type="ECO:0000256" key="1">
    <source>
        <dbReference type="ARBA" id="ARBA00022729"/>
    </source>
</evidence>
<evidence type="ECO:0000259" key="3">
    <source>
        <dbReference type="Pfam" id="PF00496"/>
    </source>
</evidence>
<dbReference type="PANTHER" id="PTHR30290:SF38">
    <property type="entry name" value="D,D-DIPEPTIDE-BINDING PERIPLASMIC PROTEIN DDPA-RELATED"/>
    <property type="match status" value="1"/>
</dbReference>
<protein>
    <submittedName>
        <fullName evidence="4">Peptide/nickel transport system substrate-binding protein</fullName>
    </submittedName>
</protein>
<evidence type="ECO:0000313" key="4">
    <source>
        <dbReference type="EMBL" id="SMO33526.1"/>
    </source>
</evidence>
<dbReference type="InterPro" id="IPR039424">
    <property type="entry name" value="SBP_5"/>
</dbReference>
<feature type="domain" description="Solute-binding protein family 5" evidence="3">
    <location>
        <begin position="85"/>
        <end position="428"/>
    </location>
</feature>
<dbReference type="GO" id="GO:1904680">
    <property type="term" value="F:peptide transmembrane transporter activity"/>
    <property type="evidence" value="ECO:0007669"/>
    <property type="project" value="TreeGrafter"/>
</dbReference>
<dbReference type="Gene3D" id="3.10.105.10">
    <property type="entry name" value="Dipeptide-binding Protein, Domain 3"/>
    <property type="match status" value="1"/>
</dbReference>
<feature type="chain" id="PRO_5022232303" evidence="2">
    <location>
        <begin position="21"/>
        <end position="512"/>
    </location>
</feature>
<dbReference type="RefSeq" id="WP_142456445.1">
    <property type="nucleotide sequence ID" value="NZ_FXTJ01000001.1"/>
</dbReference>
<keyword evidence="5" id="KW-1185">Reference proteome</keyword>
<dbReference type="Pfam" id="PF00496">
    <property type="entry name" value="SBP_bac_5"/>
    <property type="match status" value="1"/>
</dbReference>